<dbReference type="PROSITE" id="PS51900">
    <property type="entry name" value="CB"/>
    <property type="match status" value="1"/>
</dbReference>
<accession>A0A1E3LUG3</accession>
<dbReference type="Pfam" id="PF22022">
    <property type="entry name" value="Phage_int_M"/>
    <property type="match status" value="1"/>
</dbReference>
<dbReference type="GO" id="GO:0006310">
    <property type="term" value="P:DNA recombination"/>
    <property type="evidence" value="ECO:0007669"/>
    <property type="project" value="UniProtKB-KW"/>
</dbReference>
<dbReference type="Pfam" id="PF13356">
    <property type="entry name" value="Arm-DNA-bind_3"/>
    <property type="match status" value="1"/>
</dbReference>
<evidence type="ECO:0000256" key="4">
    <source>
        <dbReference type="ARBA" id="ARBA00023172"/>
    </source>
</evidence>
<dbReference type="OrthoDB" id="7388552at2"/>
<dbReference type="Gene3D" id="3.30.160.390">
    <property type="entry name" value="Integrase, DNA-binding domain"/>
    <property type="match status" value="1"/>
</dbReference>
<evidence type="ECO:0000313" key="9">
    <source>
        <dbReference type="Proteomes" id="UP000094487"/>
    </source>
</evidence>
<evidence type="ECO:0000313" key="8">
    <source>
        <dbReference type="EMBL" id="ODP37386.1"/>
    </source>
</evidence>
<gene>
    <name evidence="8" type="ORF">BFL28_18085</name>
</gene>
<protein>
    <recommendedName>
        <fullName evidence="10">Integrase</fullName>
    </recommendedName>
</protein>
<dbReference type="CDD" id="cd00801">
    <property type="entry name" value="INT_P4_C"/>
    <property type="match status" value="1"/>
</dbReference>
<keyword evidence="9" id="KW-1185">Reference proteome</keyword>
<proteinExistence type="inferred from homology"/>
<dbReference type="PANTHER" id="PTHR30629:SF2">
    <property type="entry name" value="PROPHAGE INTEGRASE INTS-RELATED"/>
    <property type="match status" value="1"/>
</dbReference>
<dbReference type="InterPro" id="IPR044068">
    <property type="entry name" value="CB"/>
</dbReference>
<dbReference type="Proteomes" id="UP000094487">
    <property type="component" value="Unassembled WGS sequence"/>
</dbReference>
<dbReference type="InterPro" id="IPR053876">
    <property type="entry name" value="Phage_int_M"/>
</dbReference>
<dbReference type="InterPro" id="IPR010998">
    <property type="entry name" value="Integrase_recombinase_N"/>
</dbReference>
<dbReference type="InterPro" id="IPR038488">
    <property type="entry name" value="Integrase_DNA-bd_sf"/>
</dbReference>
<comment type="similarity">
    <text evidence="1">Belongs to the 'phage' integrase family.</text>
</comment>
<dbReference type="Gene3D" id="1.10.150.130">
    <property type="match status" value="1"/>
</dbReference>
<comment type="caution">
    <text evidence="8">The sequence shown here is derived from an EMBL/GenBank/DDBJ whole genome shotgun (WGS) entry which is preliminary data.</text>
</comment>
<dbReference type="RefSeq" id="WP_069320835.1">
    <property type="nucleotide sequence ID" value="NZ_MDDS01000031.1"/>
</dbReference>
<name>A0A1E3LUG3_9SPHN</name>
<organism evidence="8 9">
    <name type="scientific">Sphingomonas turrisvirgatae</name>
    <dbReference type="NCBI Taxonomy" id="1888892"/>
    <lineage>
        <taxon>Bacteria</taxon>
        <taxon>Pseudomonadati</taxon>
        <taxon>Pseudomonadota</taxon>
        <taxon>Alphaproteobacteria</taxon>
        <taxon>Sphingomonadales</taxon>
        <taxon>Sphingomonadaceae</taxon>
        <taxon>Sphingomonas</taxon>
    </lineage>
</organism>
<dbReference type="EMBL" id="MDDS01000031">
    <property type="protein sequence ID" value="ODP37386.1"/>
    <property type="molecule type" value="Genomic_DNA"/>
</dbReference>
<reference evidence="8 9" key="1">
    <citation type="submission" date="2016-08" db="EMBL/GenBank/DDBJ databases">
        <title>Draft genome of the agarase producing Sphingomonas sp. MCT13.</title>
        <authorList>
            <person name="D'Andrea M.M."/>
            <person name="Rossolini G.M."/>
            <person name="Thaller M.C."/>
        </authorList>
    </citation>
    <scope>NUCLEOTIDE SEQUENCE [LARGE SCALE GENOMIC DNA]</scope>
    <source>
        <strain evidence="8 9">MCT13</strain>
    </source>
</reference>
<evidence type="ECO:0000256" key="3">
    <source>
        <dbReference type="ARBA" id="ARBA00023125"/>
    </source>
</evidence>
<dbReference type="Pfam" id="PF00589">
    <property type="entry name" value="Phage_integrase"/>
    <property type="match status" value="1"/>
</dbReference>
<evidence type="ECO:0000256" key="1">
    <source>
        <dbReference type="ARBA" id="ARBA00008857"/>
    </source>
</evidence>
<dbReference type="GO" id="GO:0015074">
    <property type="term" value="P:DNA integration"/>
    <property type="evidence" value="ECO:0007669"/>
    <property type="project" value="UniProtKB-KW"/>
</dbReference>
<dbReference type="InterPro" id="IPR050808">
    <property type="entry name" value="Phage_Integrase"/>
</dbReference>
<dbReference type="InterPro" id="IPR011010">
    <property type="entry name" value="DNA_brk_join_enz"/>
</dbReference>
<evidence type="ECO:0000259" key="7">
    <source>
        <dbReference type="PROSITE" id="PS51900"/>
    </source>
</evidence>
<dbReference type="InterPro" id="IPR025166">
    <property type="entry name" value="Integrase_DNA_bind_dom"/>
</dbReference>
<feature type="domain" description="Tyr recombinase" evidence="6">
    <location>
        <begin position="190"/>
        <end position="373"/>
    </location>
</feature>
<dbReference type="SUPFAM" id="SSF56349">
    <property type="entry name" value="DNA breaking-rejoining enzymes"/>
    <property type="match status" value="1"/>
</dbReference>
<evidence type="ECO:0008006" key="10">
    <source>
        <dbReference type="Google" id="ProtNLM"/>
    </source>
</evidence>
<dbReference type="PROSITE" id="PS51898">
    <property type="entry name" value="TYR_RECOMBINASE"/>
    <property type="match status" value="1"/>
</dbReference>
<dbReference type="InterPro" id="IPR013762">
    <property type="entry name" value="Integrase-like_cat_sf"/>
</dbReference>
<keyword evidence="4" id="KW-0233">DNA recombination</keyword>
<keyword evidence="3 5" id="KW-0238">DNA-binding</keyword>
<evidence type="ECO:0000259" key="6">
    <source>
        <dbReference type="PROSITE" id="PS51898"/>
    </source>
</evidence>
<feature type="domain" description="Core-binding (CB)" evidence="7">
    <location>
        <begin position="90"/>
        <end position="170"/>
    </location>
</feature>
<dbReference type="Gene3D" id="1.10.443.10">
    <property type="entry name" value="Intergrase catalytic core"/>
    <property type="match status" value="1"/>
</dbReference>
<sequence length="385" mass="42109">MPKLKAITLKNLGPGRHADGDGLYLVVKPTGARSWVLRIQKDGKRQDIGLGPLSLVPLAEARDKVIDLRRAARDGRNVIAERDRERGEPVTFRRAAELVHEAKTASWSDKTAASFLSSLEEHVFPLIGDRRVEHVETNDIVAALSPIWTSKPATAVKVRHRIGVVLNFAHAKGWRSSEAPVKSVSTILGKLPTGGNMAAAPYPEVPAIVAGLKGQDETIGRLALLFAIFTAARSGEVRAARWGQVDLEKRLWTRPAAIMKSRVEHVVTLNAGALDILATVQRLTGERKPDDLVFPGRTGKSLSDMTLSKIMRDAGVPYVPHGFRSSFRDWAAEQMPDTPDAVAEAALAHVVPDKVVKAYKRAKFIEMRRAQLEEWGRYVAGASDG</sequence>
<dbReference type="PANTHER" id="PTHR30629">
    <property type="entry name" value="PROPHAGE INTEGRASE"/>
    <property type="match status" value="1"/>
</dbReference>
<dbReference type="InterPro" id="IPR002104">
    <property type="entry name" value="Integrase_catalytic"/>
</dbReference>
<evidence type="ECO:0000256" key="2">
    <source>
        <dbReference type="ARBA" id="ARBA00022908"/>
    </source>
</evidence>
<dbReference type="GO" id="GO:0003677">
    <property type="term" value="F:DNA binding"/>
    <property type="evidence" value="ECO:0007669"/>
    <property type="project" value="UniProtKB-UniRule"/>
</dbReference>
<dbReference type="AlphaFoldDB" id="A0A1E3LUG3"/>
<dbReference type="STRING" id="1888892.BFL28_18085"/>
<keyword evidence="2" id="KW-0229">DNA integration</keyword>
<evidence type="ECO:0000256" key="5">
    <source>
        <dbReference type="PROSITE-ProRule" id="PRU01248"/>
    </source>
</evidence>